<dbReference type="AlphaFoldDB" id="A0A6A6NTP2"/>
<keyword evidence="3" id="KW-0677">Repeat</keyword>
<feature type="compositionally biased region" description="Low complexity" evidence="6">
    <location>
        <begin position="57"/>
        <end position="72"/>
    </location>
</feature>
<dbReference type="InterPro" id="IPR039241">
    <property type="entry name" value="Rrp9-like"/>
</dbReference>
<feature type="region of interest" description="Disordered" evidence="6">
    <location>
        <begin position="1"/>
        <end position="81"/>
    </location>
</feature>
<keyword evidence="4" id="KW-0539">Nucleus</keyword>
<evidence type="ECO:0000256" key="1">
    <source>
        <dbReference type="ARBA" id="ARBA00004123"/>
    </source>
</evidence>
<dbReference type="PROSITE" id="PS50082">
    <property type="entry name" value="WD_REPEATS_2"/>
    <property type="match status" value="2"/>
</dbReference>
<feature type="compositionally biased region" description="Basic and acidic residues" evidence="6">
    <location>
        <begin position="389"/>
        <end position="407"/>
    </location>
</feature>
<evidence type="ECO:0000313" key="8">
    <source>
        <dbReference type="Proteomes" id="UP000799766"/>
    </source>
</evidence>
<feature type="compositionally biased region" description="Polar residues" evidence="6">
    <location>
        <begin position="1"/>
        <end position="10"/>
    </location>
</feature>
<feature type="region of interest" description="Disordered" evidence="6">
    <location>
        <begin position="382"/>
        <end position="418"/>
    </location>
</feature>
<dbReference type="GO" id="GO:0034511">
    <property type="term" value="F:U3 snoRNA binding"/>
    <property type="evidence" value="ECO:0007669"/>
    <property type="project" value="InterPro"/>
</dbReference>
<dbReference type="Gene3D" id="2.130.10.10">
    <property type="entry name" value="YVTN repeat-like/Quinoprotein amine dehydrogenase"/>
    <property type="match status" value="1"/>
</dbReference>
<name>A0A6A6NTP2_9PEZI</name>
<proteinExistence type="predicted"/>
<dbReference type="Proteomes" id="UP000799766">
    <property type="component" value="Unassembled WGS sequence"/>
</dbReference>
<evidence type="ECO:0000313" key="7">
    <source>
        <dbReference type="EMBL" id="KAF2454877.1"/>
    </source>
</evidence>
<dbReference type="InterPro" id="IPR015943">
    <property type="entry name" value="WD40/YVTN_repeat-like_dom_sf"/>
</dbReference>
<dbReference type="EMBL" id="MU001689">
    <property type="protein sequence ID" value="KAF2454877.1"/>
    <property type="molecule type" value="Genomic_DNA"/>
</dbReference>
<feature type="compositionally biased region" description="Polar residues" evidence="6">
    <location>
        <begin position="203"/>
        <end position="218"/>
    </location>
</feature>
<feature type="region of interest" description="Disordered" evidence="6">
    <location>
        <begin position="194"/>
        <end position="243"/>
    </location>
</feature>
<feature type="repeat" description="WD" evidence="5">
    <location>
        <begin position="294"/>
        <end position="327"/>
    </location>
</feature>
<accession>A0A6A6NTP2</accession>
<dbReference type="InterPro" id="IPR001680">
    <property type="entry name" value="WD40_rpt"/>
</dbReference>
<dbReference type="GO" id="GO:0032040">
    <property type="term" value="C:small-subunit processome"/>
    <property type="evidence" value="ECO:0007669"/>
    <property type="project" value="TreeGrafter"/>
</dbReference>
<organism evidence="7 8">
    <name type="scientific">Lineolata rhizophorae</name>
    <dbReference type="NCBI Taxonomy" id="578093"/>
    <lineage>
        <taxon>Eukaryota</taxon>
        <taxon>Fungi</taxon>
        <taxon>Dikarya</taxon>
        <taxon>Ascomycota</taxon>
        <taxon>Pezizomycotina</taxon>
        <taxon>Dothideomycetes</taxon>
        <taxon>Dothideomycetes incertae sedis</taxon>
        <taxon>Lineolatales</taxon>
        <taxon>Lineolataceae</taxon>
        <taxon>Lineolata</taxon>
    </lineage>
</organism>
<protein>
    <submittedName>
        <fullName evidence="7">WD40-repeat-containing domain protein</fullName>
    </submittedName>
</protein>
<evidence type="ECO:0000256" key="3">
    <source>
        <dbReference type="ARBA" id="ARBA00022737"/>
    </source>
</evidence>
<dbReference type="OrthoDB" id="189968at2759"/>
<feature type="repeat" description="WD" evidence="5">
    <location>
        <begin position="508"/>
        <end position="532"/>
    </location>
</feature>
<dbReference type="PROSITE" id="PS50294">
    <property type="entry name" value="WD_REPEATS_REGION"/>
    <property type="match status" value="1"/>
</dbReference>
<sequence length="638" mass="68783">MSSFFTTPASQKKRKRSEQSGATSKRRNTAPRSRKEAREESISGSDLSDDAAERLSEGLSDLSSDVESDVSGASDDDRRDTTAAARRRRLAERYLERVRREVVVDEAGFDAEDIDRELLAGRDLVAQRLKADVAQSQGKVYRYIVEQFGWGAARGVGFRAGQKITGVAAGVVERDSAGKVGTIWTAGEDGSVVGWRSSEESTKQAPQGSNNTPSSRPRQTAYARLPTPNTANHHPSSTRKASKSRKILSIALSPCGSFLAAGSAAGTLAIWSTTPIQHPQKPQKQTLNLLKVFQGQHRGAITALSFKSVAPQLFSASTDRTIKVWTVAHDAIGYVETLFGHQDDVLDVRAGLGTEETCISVGARDRTARLWKVVEESQLVFRGGGSGGNKDKETKGTKETKNRKLGSESRPPNGILASTDGDAALGITTPSYVNVASSLDCVLPLSPTHFITGSATGTLELFSVHRKKSLAAIQFAHGLDNPPSLDELAAEVHPDPRKWERQRLPRGVTALASVPGSDVFLSGSWDGRVRVWRWWEDQRGGKKAGLEAVGALGEPPKNFEPGTNCPLRGVVNGIQVLELGEAEGEQQLCVVVATAQQHRLGRWQRFKGRHGATVFIVPKAETKMPGGKSESNGVEAPE</sequence>
<evidence type="ECO:0000256" key="5">
    <source>
        <dbReference type="PROSITE-ProRule" id="PRU00221"/>
    </source>
</evidence>
<dbReference type="SUPFAM" id="SSF50978">
    <property type="entry name" value="WD40 repeat-like"/>
    <property type="match status" value="1"/>
</dbReference>
<evidence type="ECO:0000256" key="2">
    <source>
        <dbReference type="ARBA" id="ARBA00022574"/>
    </source>
</evidence>
<evidence type="ECO:0000256" key="4">
    <source>
        <dbReference type="ARBA" id="ARBA00023242"/>
    </source>
</evidence>
<dbReference type="InterPro" id="IPR036322">
    <property type="entry name" value="WD40_repeat_dom_sf"/>
</dbReference>
<reference evidence="7" key="1">
    <citation type="journal article" date="2020" name="Stud. Mycol.">
        <title>101 Dothideomycetes genomes: a test case for predicting lifestyles and emergence of pathogens.</title>
        <authorList>
            <person name="Haridas S."/>
            <person name="Albert R."/>
            <person name="Binder M."/>
            <person name="Bloem J."/>
            <person name="Labutti K."/>
            <person name="Salamov A."/>
            <person name="Andreopoulos B."/>
            <person name="Baker S."/>
            <person name="Barry K."/>
            <person name="Bills G."/>
            <person name="Bluhm B."/>
            <person name="Cannon C."/>
            <person name="Castanera R."/>
            <person name="Culley D."/>
            <person name="Daum C."/>
            <person name="Ezra D."/>
            <person name="Gonzalez J."/>
            <person name="Henrissat B."/>
            <person name="Kuo A."/>
            <person name="Liang C."/>
            <person name="Lipzen A."/>
            <person name="Lutzoni F."/>
            <person name="Magnuson J."/>
            <person name="Mondo S."/>
            <person name="Nolan M."/>
            <person name="Ohm R."/>
            <person name="Pangilinan J."/>
            <person name="Park H.-J."/>
            <person name="Ramirez L."/>
            <person name="Alfaro M."/>
            <person name="Sun H."/>
            <person name="Tritt A."/>
            <person name="Yoshinaga Y."/>
            <person name="Zwiers L.-H."/>
            <person name="Turgeon B."/>
            <person name="Goodwin S."/>
            <person name="Spatafora J."/>
            <person name="Crous P."/>
            <person name="Grigoriev I."/>
        </authorList>
    </citation>
    <scope>NUCLEOTIDE SEQUENCE</scope>
    <source>
        <strain evidence="7">ATCC 16933</strain>
    </source>
</reference>
<dbReference type="Pfam" id="PF00400">
    <property type="entry name" value="WD40"/>
    <property type="match status" value="4"/>
</dbReference>
<gene>
    <name evidence="7" type="ORF">BDY21DRAFT_290648</name>
</gene>
<keyword evidence="2 5" id="KW-0853">WD repeat</keyword>
<keyword evidence="8" id="KW-1185">Reference proteome</keyword>
<comment type="subcellular location">
    <subcellularLocation>
        <location evidence="1">Nucleus</location>
    </subcellularLocation>
</comment>
<dbReference type="PANTHER" id="PTHR19865:SF0">
    <property type="entry name" value="U3 SMALL NUCLEOLAR RNA-INTERACTING PROTEIN 2"/>
    <property type="match status" value="1"/>
</dbReference>
<dbReference type="SMART" id="SM00320">
    <property type="entry name" value="WD40"/>
    <property type="match status" value="5"/>
</dbReference>
<dbReference type="PANTHER" id="PTHR19865">
    <property type="entry name" value="U3 SMALL NUCLEOLAR RNA INTERACTING PROTEIN 2"/>
    <property type="match status" value="1"/>
</dbReference>
<evidence type="ECO:0000256" key="6">
    <source>
        <dbReference type="SAM" id="MobiDB-lite"/>
    </source>
</evidence>